<reference evidence="1" key="1">
    <citation type="submission" date="2018-07" db="EMBL/GenBank/DDBJ databases">
        <authorList>
            <consortium name="PulseNet: The National Subtyping Network for Foodborne Disease Surveillance"/>
            <person name="Tarr C.L."/>
            <person name="Trees E."/>
            <person name="Katz L.S."/>
            <person name="Carleton-Romer H.A."/>
            <person name="Stroika S."/>
            <person name="Kucerova Z."/>
            <person name="Roache K.F."/>
            <person name="Sabol A.L."/>
            <person name="Besser J."/>
            <person name="Gerner-Smidt P."/>
        </authorList>
    </citation>
    <scope>NUCLEOTIDE SEQUENCE</scope>
    <source>
        <strain evidence="1">PNUSAS014625</strain>
    </source>
</reference>
<evidence type="ECO:0000313" key="1">
    <source>
        <dbReference type="EMBL" id="EBS7103399.1"/>
    </source>
</evidence>
<accession>A0A5V0L888</accession>
<gene>
    <name evidence="1" type="ORF">CDB15_13245</name>
</gene>
<comment type="caution">
    <text evidence="1">The sequence shown here is derived from an EMBL/GenBank/DDBJ whole genome shotgun (WGS) entry which is preliminary data.</text>
</comment>
<sequence length="64" mass="7250">MQRSFSLKKQHAQTLEYQAIRSTNDCNIPVSARLVLSALVELLPSIDKTQLNDAITRLNHRKSS</sequence>
<dbReference type="EMBL" id="AAGWJE010000051">
    <property type="protein sequence ID" value="EBS7103399.1"/>
    <property type="molecule type" value="Genomic_DNA"/>
</dbReference>
<dbReference type="AlphaFoldDB" id="A0A5V0L888"/>
<protein>
    <submittedName>
        <fullName evidence="1">Uncharacterized protein</fullName>
    </submittedName>
</protein>
<name>A0A5V0L888_SALER</name>
<organism evidence="1">
    <name type="scientific">Salmonella enterica</name>
    <name type="common">Salmonella choleraesuis</name>
    <dbReference type="NCBI Taxonomy" id="28901"/>
    <lineage>
        <taxon>Bacteria</taxon>
        <taxon>Pseudomonadati</taxon>
        <taxon>Pseudomonadota</taxon>
        <taxon>Gammaproteobacteria</taxon>
        <taxon>Enterobacterales</taxon>
        <taxon>Enterobacteriaceae</taxon>
        <taxon>Salmonella</taxon>
    </lineage>
</organism>
<proteinExistence type="predicted"/>